<protein>
    <recommendedName>
        <fullName evidence="3">EF-hand domain-containing protein</fullName>
    </recommendedName>
</protein>
<evidence type="ECO:0000256" key="2">
    <source>
        <dbReference type="SAM" id="SignalP"/>
    </source>
</evidence>
<dbReference type="AlphaFoldDB" id="A0A6A6BF22"/>
<organism evidence="4 5">
    <name type="scientific">Aplosporella prunicola CBS 121167</name>
    <dbReference type="NCBI Taxonomy" id="1176127"/>
    <lineage>
        <taxon>Eukaryota</taxon>
        <taxon>Fungi</taxon>
        <taxon>Dikarya</taxon>
        <taxon>Ascomycota</taxon>
        <taxon>Pezizomycotina</taxon>
        <taxon>Dothideomycetes</taxon>
        <taxon>Dothideomycetes incertae sedis</taxon>
        <taxon>Botryosphaeriales</taxon>
        <taxon>Aplosporellaceae</taxon>
        <taxon>Aplosporella</taxon>
    </lineage>
</organism>
<evidence type="ECO:0000313" key="5">
    <source>
        <dbReference type="Proteomes" id="UP000799438"/>
    </source>
</evidence>
<dbReference type="Proteomes" id="UP000799438">
    <property type="component" value="Unassembled WGS sequence"/>
</dbReference>
<dbReference type="GO" id="GO:0005509">
    <property type="term" value="F:calcium ion binding"/>
    <property type="evidence" value="ECO:0007669"/>
    <property type="project" value="InterPro"/>
</dbReference>
<dbReference type="GeneID" id="54299506"/>
<proteinExistence type="predicted"/>
<feature type="chain" id="PRO_5025513074" description="EF-hand domain-containing protein" evidence="2">
    <location>
        <begin position="20"/>
        <end position="129"/>
    </location>
</feature>
<dbReference type="SUPFAM" id="SSF47473">
    <property type="entry name" value="EF-hand"/>
    <property type="match status" value="1"/>
</dbReference>
<keyword evidence="5" id="KW-1185">Reference proteome</keyword>
<dbReference type="PROSITE" id="PS50222">
    <property type="entry name" value="EF_HAND_2"/>
    <property type="match status" value="1"/>
</dbReference>
<dbReference type="InterPro" id="IPR002048">
    <property type="entry name" value="EF_hand_dom"/>
</dbReference>
<keyword evidence="2" id="KW-0732">Signal</keyword>
<dbReference type="PROSITE" id="PS00018">
    <property type="entry name" value="EF_HAND_1"/>
    <property type="match status" value="1"/>
</dbReference>
<evidence type="ECO:0000259" key="3">
    <source>
        <dbReference type="PROSITE" id="PS50222"/>
    </source>
</evidence>
<dbReference type="InterPro" id="IPR011992">
    <property type="entry name" value="EF-hand-dom_pair"/>
</dbReference>
<feature type="signal peptide" evidence="2">
    <location>
        <begin position="1"/>
        <end position="19"/>
    </location>
</feature>
<evidence type="ECO:0000256" key="1">
    <source>
        <dbReference type="ARBA" id="ARBA00022837"/>
    </source>
</evidence>
<dbReference type="OrthoDB" id="444540at2759"/>
<reference evidence="4" key="1">
    <citation type="journal article" date="2020" name="Stud. Mycol.">
        <title>101 Dothideomycetes genomes: a test case for predicting lifestyles and emergence of pathogens.</title>
        <authorList>
            <person name="Haridas S."/>
            <person name="Albert R."/>
            <person name="Binder M."/>
            <person name="Bloem J."/>
            <person name="Labutti K."/>
            <person name="Salamov A."/>
            <person name="Andreopoulos B."/>
            <person name="Baker S."/>
            <person name="Barry K."/>
            <person name="Bills G."/>
            <person name="Bluhm B."/>
            <person name="Cannon C."/>
            <person name="Castanera R."/>
            <person name="Culley D."/>
            <person name="Daum C."/>
            <person name="Ezra D."/>
            <person name="Gonzalez J."/>
            <person name="Henrissat B."/>
            <person name="Kuo A."/>
            <person name="Liang C."/>
            <person name="Lipzen A."/>
            <person name="Lutzoni F."/>
            <person name="Magnuson J."/>
            <person name="Mondo S."/>
            <person name="Nolan M."/>
            <person name="Ohm R."/>
            <person name="Pangilinan J."/>
            <person name="Park H.-J."/>
            <person name="Ramirez L."/>
            <person name="Alfaro M."/>
            <person name="Sun H."/>
            <person name="Tritt A."/>
            <person name="Yoshinaga Y."/>
            <person name="Zwiers L.-H."/>
            <person name="Turgeon B."/>
            <person name="Goodwin S."/>
            <person name="Spatafora J."/>
            <person name="Crous P."/>
            <person name="Grigoriev I."/>
        </authorList>
    </citation>
    <scope>NUCLEOTIDE SEQUENCE</scope>
    <source>
        <strain evidence="4">CBS 121167</strain>
    </source>
</reference>
<accession>A0A6A6BF22</accession>
<dbReference type="EMBL" id="ML995483">
    <property type="protein sequence ID" value="KAF2142760.1"/>
    <property type="molecule type" value="Genomic_DNA"/>
</dbReference>
<feature type="domain" description="EF-hand" evidence="3">
    <location>
        <begin position="96"/>
        <end position="129"/>
    </location>
</feature>
<dbReference type="RefSeq" id="XP_033398472.1">
    <property type="nucleotide sequence ID" value="XM_033542009.1"/>
</dbReference>
<keyword evidence="1" id="KW-0106">Calcium</keyword>
<evidence type="ECO:0000313" key="4">
    <source>
        <dbReference type="EMBL" id="KAF2142760.1"/>
    </source>
</evidence>
<dbReference type="Gene3D" id="3.30.70.2800">
    <property type="match status" value="1"/>
</dbReference>
<dbReference type="InterPro" id="IPR018247">
    <property type="entry name" value="EF_Hand_1_Ca_BS"/>
</dbReference>
<name>A0A6A6BF22_9PEZI</name>
<gene>
    <name evidence="4" type="ORF">K452DRAFT_297296</name>
</gene>
<sequence>MHPGTILALVATLLPTATAAVEYCYPEGGAGHKRCFDGTRATPCCGVGPCNIFCANCDGGCRKRPSYDRAAFDRATAADTAELTLRQYTLYMGVAVDDPVYVDWFRRHDRNGDGVVTFDELRLDGRSEL</sequence>